<evidence type="ECO:0000313" key="1">
    <source>
        <dbReference type="EMBL" id="DAE19060.1"/>
    </source>
</evidence>
<reference evidence="1" key="1">
    <citation type="journal article" date="2021" name="Proc. Natl. Acad. Sci. U.S.A.">
        <title>A Catalog of Tens of Thousands of Viruses from Human Metagenomes Reveals Hidden Associations with Chronic Diseases.</title>
        <authorList>
            <person name="Tisza M.J."/>
            <person name="Buck C.B."/>
        </authorList>
    </citation>
    <scope>NUCLEOTIDE SEQUENCE</scope>
    <source>
        <strain evidence="1">Ctk4d14</strain>
    </source>
</reference>
<organism evidence="1">
    <name type="scientific">Siphoviridae sp. ctk4d14</name>
    <dbReference type="NCBI Taxonomy" id="2825639"/>
    <lineage>
        <taxon>Viruses</taxon>
        <taxon>Duplodnaviria</taxon>
        <taxon>Heunggongvirae</taxon>
        <taxon>Uroviricota</taxon>
        <taxon>Caudoviricetes</taxon>
    </lineage>
</organism>
<name>A0A8S5QKI6_9CAUD</name>
<accession>A0A8S5QKI6</accession>
<sequence>MSSKWCKCPKCGNPHFLKVLPNTKICNFPAYCKKCKNEIVINVEPRADVINSK</sequence>
<protein>
    <submittedName>
        <fullName evidence="1">Cysteine-rich protein</fullName>
    </submittedName>
</protein>
<dbReference type="InterPro" id="IPR025957">
    <property type="entry name" value="Cys_rich_KTR"/>
</dbReference>
<dbReference type="Pfam" id="PF14205">
    <property type="entry name" value="Cys_rich_KTR"/>
    <property type="match status" value="1"/>
</dbReference>
<dbReference type="EMBL" id="BK015667">
    <property type="protein sequence ID" value="DAE19060.1"/>
    <property type="molecule type" value="Genomic_DNA"/>
</dbReference>
<proteinExistence type="predicted"/>